<dbReference type="Proteomes" id="UP001346149">
    <property type="component" value="Unassembled WGS sequence"/>
</dbReference>
<reference evidence="1 2" key="1">
    <citation type="journal article" date="2023" name="Hortic Res">
        <title>Pangenome of water caltrop reveals structural variations and asymmetric subgenome divergence after allopolyploidization.</title>
        <authorList>
            <person name="Zhang X."/>
            <person name="Chen Y."/>
            <person name="Wang L."/>
            <person name="Yuan Y."/>
            <person name="Fang M."/>
            <person name="Shi L."/>
            <person name="Lu R."/>
            <person name="Comes H.P."/>
            <person name="Ma Y."/>
            <person name="Chen Y."/>
            <person name="Huang G."/>
            <person name="Zhou Y."/>
            <person name="Zheng Z."/>
            <person name="Qiu Y."/>
        </authorList>
    </citation>
    <scope>NUCLEOTIDE SEQUENCE [LARGE SCALE GENOMIC DNA]</scope>
    <source>
        <strain evidence="1">F231</strain>
    </source>
</reference>
<evidence type="ECO:0000313" key="2">
    <source>
        <dbReference type="Proteomes" id="UP001346149"/>
    </source>
</evidence>
<accession>A0AAN7M5V7</accession>
<protein>
    <submittedName>
        <fullName evidence="1">Uncharacterized protein</fullName>
    </submittedName>
</protein>
<organism evidence="1 2">
    <name type="scientific">Trapa natans</name>
    <name type="common">Water chestnut</name>
    <dbReference type="NCBI Taxonomy" id="22666"/>
    <lineage>
        <taxon>Eukaryota</taxon>
        <taxon>Viridiplantae</taxon>
        <taxon>Streptophyta</taxon>
        <taxon>Embryophyta</taxon>
        <taxon>Tracheophyta</taxon>
        <taxon>Spermatophyta</taxon>
        <taxon>Magnoliopsida</taxon>
        <taxon>eudicotyledons</taxon>
        <taxon>Gunneridae</taxon>
        <taxon>Pentapetalae</taxon>
        <taxon>rosids</taxon>
        <taxon>malvids</taxon>
        <taxon>Myrtales</taxon>
        <taxon>Lythraceae</taxon>
        <taxon>Trapa</taxon>
    </lineage>
</organism>
<keyword evidence="2" id="KW-1185">Reference proteome</keyword>
<sequence length="164" mass="19032">MQELKLSFNLFDGTGRGTLKTQPSVSLICNSMSHLENQYRSSSVHSFRFSGKRLSFFKIESTRIHSEERSAEKPRKNRRPLGLNYKAPESILNLIVSLSFWNRHHELGHELQQFGAREKNVHFSLNCPFHQSIHEDIITIKRWSSFNNKGKSNQICTTKIENSL</sequence>
<dbReference type="EMBL" id="JAXQNO010000005">
    <property type="protein sequence ID" value="KAK4798627.1"/>
    <property type="molecule type" value="Genomic_DNA"/>
</dbReference>
<gene>
    <name evidence="1" type="ORF">SAY86_030953</name>
</gene>
<dbReference type="AlphaFoldDB" id="A0AAN7M5V7"/>
<proteinExistence type="predicted"/>
<evidence type="ECO:0000313" key="1">
    <source>
        <dbReference type="EMBL" id="KAK4798627.1"/>
    </source>
</evidence>
<name>A0AAN7M5V7_TRANT</name>
<comment type="caution">
    <text evidence="1">The sequence shown here is derived from an EMBL/GenBank/DDBJ whole genome shotgun (WGS) entry which is preliminary data.</text>
</comment>